<proteinExistence type="predicted"/>
<sequence>MKKLKLSFKILSCVTPILAFLSTSCELNTQSTDTTKHISEDTKKKDADKSLSETKKVKPNISQSDNTSDINNNNNNANTSKKINDKKETDPKTDTPGKSKENVEKELGLDSNDYLVFGSWNILNYGQSNKSKKTISEVKITGISEVIADNNLDLVSLQEINYGAAESVNLIKEKLLSDFEKDYELLKSPDNIYSNKYKSQKEQFAILYDKNKLTNIPLSTEESIIRNYDDGEFVRPLWVSKFIDKKNNSIYIVDAHLDSPGAKAKAGEQKAGNINGYNWATQGEKEVKEFIASIKLVSELKKKYPDSVVIFNGDTNIKTKNLNFGEQIIKQFGLESGYQDTNLSQSELHNYYASSLGTRYSENKKGFSEAYDKFIVYDPNNRVDQVNKEDYKYDIVEAFKNKFDKEKYKKLWEKESTGKKFDLFKLVKKVSDHTLVKIKVKV</sequence>
<dbReference type="NCBIfam" id="NF045851">
    <property type="entry name" value="mem_nucl_MnuA"/>
    <property type="match status" value="1"/>
</dbReference>
<feature type="region of interest" description="Disordered" evidence="1">
    <location>
        <begin position="31"/>
        <end position="105"/>
    </location>
</feature>
<dbReference type="EMBL" id="HF559394">
    <property type="protein sequence ID" value="CCP24486.1"/>
    <property type="molecule type" value="Genomic_DNA"/>
</dbReference>
<dbReference type="eggNOG" id="COG2374">
    <property type="taxonomic scope" value="Bacteria"/>
</dbReference>
<protein>
    <submittedName>
        <fullName evidence="3">Membrane nuclease MnuA</fullName>
    </submittedName>
</protein>
<feature type="compositionally biased region" description="Low complexity" evidence="1">
    <location>
        <begin position="60"/>
        <end position="81"/>
    </location>
</feature>
<dbReference type="InterPro" id="IPR036691">
    <property type="entry name" value="Endo/exonu/phosph_ase_sf"/>
</dbReference>
<feature type="compositionally biased region" description="Basic and acidic residues" evidence="1">
    <location>
        <begin position="82"/>
        <end position="105"/>
    </location>
</feature>
<feature type="compositionally biased region" description="Basic and acidic residues" evidence="1">
    <location>
        <begin position="34"/>
        <end position="56"/>
    </location>
</feature>
<keyword evidence="2" id="KW-0732">Signal</keyword>
<dbReference type="SUPFAM" id="SSF56219">
    <property type="entry name" value="DNase I-like"/>
    <property type="match status" value="1"/>
</dbReference>
<feature type="chain" id="PRO_5003947384" evidence="2">
    <location>
        <begin position="20"/>
        <end position="442"/>
    </location>
</feature>
<gene>
    <name evidence="3" type="primary">MCYN0754</name>
    <name evidence="3" type="ordered locus">MCYN_0754</name>
</gene>
<reference evidence="4" key="1">
    <citation type="journal article" date="2013" name="Genome Announc.">
        <title>Complete genome sequence of Mycoplasma cynos strain C142.</title>
        <authorList>
            <person name="Walker C.A."/>
            <person name="Mannering S.A."/>
            <person name="Shields S."/>
            <person name="Blake D.P."/>
            <person name="Brownlie J."/>
        </authorList>
    </citation>
    <scope>NUCLEOTIDE SEQUENCE [LARGE SCALE GENOMIC DNA]</scope>
    <source>
        <strain evidence="4">C142</strain>
    </source>
</reference>
<dbReference type="PROSITE" id="PS51257">
    <property type="entry name" value="PROKAR_LIPOPROTEIN"/>
    <property type="match status" value="1"/>
</dbReference>
<dbReference type="GeneID" id="74932293"/>
<evidence type="ECO:0000256" key="2">
    <source>
        <dbReference type="SAM" id="SignalP"/>
    </source>
</evidence>
<evidence type="ECO:0000256" key="1">
    <source>
        <dbReference type="SAM" id="MobiDB-lite"/>
    </source>
</evidence>
<dbReference type="Gene3D" id="3.60.10.10">
    <property type="entry name" value="Endonuclease/exonuclease/phosphatase"/>
    <property type="match status" value="1"/>
</dbReference>
<dbReference type="OrthoDB" id="403989at2"/>
<feature type="signal peptide" evidence="2">
    <location>
        <begin position="1"/>
        <end position="19"/>
    </location>
</feature>
<evidence type="ECO:0000313" key="4">
    <source>
        <dbReference type="Proteomes" id="UP000010466"/>
    </source>
</evidence>
<keyword evidence="4" id="KW-1185">Reference proteome</keyword>
<dbReference type="PATRIC" id="fig|1246955.3.peg.677"/>
<evidence type="ECO:0000313" key="3">
    <source>
        <dbReference type="EMBL" id="CCP24486.1"/>
    </source>
</evidence>
<dbReference type="STRING" id="1246955.MCYN_0754"/>
<dbReference type="RefSeq" id="WP_015287607.1">
    <property type="nucleotide sequence ID" value="NC_019949.1"/>
</dbReference>
<accession>L0RY47</accession>
<dbReference type="HOGENOM" id="CLU_619385_0_0_14"/>
<dbReference type="AlphaFoldDB" id="L0RY47"/>
<dbReference type="Proteomes" id="UP000010466">
    <property type="component" value="Chromosome"/>
</dbReference>
<dbReference type="KEGG" id="mcy:MCYN_0754"/>
<organism evidence="3 4">
    <name type="scientific">Mycoplasmopsis cynos (strain C142)</name>
    <name type="common">Mycoplasma cynos</name>
    <dbReference type="NCBI Taxonomy" id="1246955"/>
    <lineage>
        <taxon>Bacteria</taxon>
        <taxon>Bacillati</taxon>
        <taxon>Mycoplasmatota</taxon>
        <taxon>Mycoplasmoidales</taxon>
        <taxon>Metamycoplasmataceae</taxon>
        <taxon>Mycoplasmopsis</taxon>
    </lineage>
</organism>
<name>L0RY47_MYCC1</name>